<reference evidence="5" key="1">
    <citation type="submission" date="2011-03" db="EMBL/GenBank/DDBJ databases">
        <title>Draft genome sequence of Brevundimonas diminuta.</title>
        <authorList>
            <person name="Brown P.J.B."/>
            <person name="Buechlein A."/>
            <person name="Hemmerich C."/>
            <person name="Brun Y.V."/>
        </authorList>
    </citation>
    <scope>NUCLEOTIDE SEQUENCE [LARGE SCALE GENOMIC DNA]</scope>
    <source>
        <strain evidence="5">C19</strain>
    </source>
</reference>
<dbReference type="Gene3D" id="3.40.50.2300">
    <property type="match status" value="1"/>
</dbReference>
<gene>
    <name evidence="4" type="ORF">ABI_30480</name>
</gene>
<evidence type="ECO:0000313" key="5">
    <source>
        <dbReference type="Proteomes" id="UP000006512"/>
    </source>
</evidence>
<dbReference type="Proteomes" id="UP000006512">
    <property type="component" value="Unassembled WGS sequence"/>
</dbReference>
<sequence length="163" mass="17901">MSSKFVDMETARVLVADDDPILREFAAVHLATPSVEVELAADGILALERLQLGGIDIALVDLDMPRMNGFDLIEKVRADAMLAHLPIVVVTGREDMVAVDRAYAVGATEFVVKPINWRVLSHQLAYVLRNNRAEVALRAENARMRDLLKQAQAQIVAAMRVAG</sequence>
<accession>F4QN40</accession>
<feature type="modified residue" description="4-aspartylphosphate" evidence="2">
    <location>
        <position position="61"/>
    </location>
</feature>
<evidence type="ECO:0000259" key="3">
    <source>
        <dbReference type="PROSITE" id="PS50110"/>
    </source>
</evidence>
<keyword evidence="1 2" id="KW-0597">Phosphoprotein</keyword>
<protein>
    <submittedName>
        <fullName evidence="4">Response regulator</fullName>
    </submittedName>
</protein>
<dbReference type="InterPro" id="IPR001789">
    <property type="entry name" value="Sig_transdc_resp-reg_receiver"/>
</dbReference>
<dbReference type="Pfam" id="PF00072">
    <property type="entry name" value="Response_reg"/>
    <property type="match status" value="1"/>
</dbReference>
<dbReference type="PROSITE" id="PS50110">
    <property type="entry name" value="RESPONSE_REGULATORY"/>
    <property type="match status" value="1"/>
</dbReference>
<feature type="domain" description="Response regulatory" evidence="3">
    <location>
        <begin position="12"/>
        <end position="128"/>
    </location>
</feature>
<dbReference type="PANTHER" id="PTHR44591">
    <property type="entry name" value="STRESS RESPONSE REGULATOR PROTEIN 1"/>
    <property type="match status" value="1"/>
</dbReference>
<evidence type="ECO:0000256" key="1">
    <source>
        <dbReference type="ARBA" id="ARBA00022553"/>
    </source>
</evidence>
<dbReference type="RefSeq" id="WP_006273833.1">
    <property type="nucleotide sequence ID" value="NZ_GL883078.1"/>
</dbReference>
<dbReference type="OrthoDB" id="9782655at2"/>
<dbReference type="InterPro" id="IPR050595">
    <property type="entry name" value="Bact_response_regulator"/>
</dbReference>
<name>F4QN40_9CAUL</name>
<dbReference type="AlphaFoldDB" id="F4QN40"/>
<dbReference type="EMBL" id="GL883078">
    <property type="protein sequence ID" value="EGF91631.1"/>
    <property type="molecule type" value="Genomic_DNA"/>
</dbReference>
<keyword evidence="5" id="KW-1185">Reference proteome</keyword>
<dbReference type="GO" id="GO:0000160">
    <property type="term" value="P:phosphorelay signal transduction system"/>
    <property type="evidence" value="ECO:0007669"/>
    <property type="project" value="InterPro"/>
</dbReference>
<dbReference type="CDD" id="cd00156">
    <property type="entry name" value="REC"/>
    <property type="match status" value="1"/>
</dbReference>
<dbReference type="SUPFAM" id="SSF52172">
    <property type="entry name" value="CheY-like"/>
    <property type="match status" value="1"/>
</dbReference>
<evidence type="ECO:0000256" key="2">
    <source>
        <dbReference type="PROSITE-ProRule" id="PRU00169"/>
    </source>
</evidence>
<evidence type="ECO:0000313" key="4">
    <source>
        <dbReference type="EMBL" id="EGF91631.1"/>
    </source>
</evidence>
<dbReference type="eggNOG" id="COG0745">
    <property type="taxonomic scope" value="Bacteria"/>
</dbReference>
<dbReference type="InterPro" id="IPR011006">
    <property type="entry name" value="CheY-like_superfamily"/>
</dbReference>
<dbReference type="SMART" id="SM00448">
    <property type="entry name" value="REC"/>
    <property type="match status" value="1"/>
</dbReference>
<dbReference type="HOGENOM" id="CLU_000445_69_17_5"/>
<proteinExistence type="predicted"/>
<organism evidence="4 5">
    <name type="scientific">Asticcacaulis biprosthecium C19</name>
    <dbReference type="NCBI Taxonomy" id="715226"/>
    <lineage>
        <taxon>Bacteria</taxon>
        <taxon>Pseudomonadati</taxon>
        <taxon>Pseudomonadota</taxon>
        <taxon>Alphaproteobacteria</taxon>
        <taxon>Caulobacterales</taxon>
        <taxon>Caulobacteraceae</taxon>
        <taxon>Asticcacaulis</taxon>
    </lineage>
</organism>
<dbReference type="STRING" id="715226.ABI_30480"/>
<dbReference type="PANTHER" id="PTHR44591:SF23">
    <property type="entry name" value="CHEY SUBFAMILY"/>
    <property type="match status" value="1"/>
</dbReference>